<dbReference type="Proteomes" id="UP000078240">
    <property type="component" value="Unassembled WGS sequence"/>
</dbReference>
<name>A0A179GRI8_PURLI</name>
<evidence type="ECO:0000313" key="3">
    <source>
        <dbReference type="Proteomes" id="UP000078240"/>
    </source>
</evidence>
<organism evidence="2 3">
    <name type="scientific">Purpureocillium lilacinum</name>
    <name type="common">Paecilomyces lilacinus</name>
    <dbReference type="NCBI Taxonomy" id="33203"/>
    <lineage>
        <taxon>Eukaryota</taxon>
        <taxon>Fungi</taxon>
        <taxon>Dikarya</taxon>
        <taxon>Ascomycota</taxon>
        <taxon>Pezizomycotina</taxon>
        <taxon>Sordariomycetes</taxon>
        <taxon>Hypocreomycetidae</taxon>
        <taxon>Hypocreales</taxon>
        <taxon>Ophiocordycipitaceae</taxon>
        <taxon>Purpureocillium</taxon>
    </lineage>
</organism>
<sequence>MHVSQHKTMNASELHYQRRSSKYLRYSRLGGLCSRPRPRAEHRLAHRAVICLAQLPRNPRTDVRHGIQVYARLHSQRLHEVDHVLRRHVARRPGTVRAAAQPAHAAVERPDAVLQRHRRVDQRLPVRVVEVHRNVLAPDARRRHALEQCAGPWCRAHARRVTQRDLVRARLEQVRGDLSHLVRVDVESLKRAAQDDGDVRAHPQPERLGVLDHGLEALQRRLYIAVEVLLREALGRGREDGHLDGWLVVRVQLAREGAGVLLEDGGRVLQAFRVWCQERPGHRNGGLHLLLQKVLHDLARVGHLPNGDPFGRNERPRLNSRNACSRKALNQVDFCGERDNCLLVLQAIARSDLDELHPVAASGLLRASCREASSQLELGSPAGPAHSRSKESHRELARLPAPTLL</sequence>
<evidence type="ECO:0000256" key="1">
    <source>
        <dbReference type="SAM" id="MobiDB-lite"/>
    </source>
</evidence>
<evidence type="ECO:0000313" key="2">
    <source>
        <dbReference type="EMBL" id="OAQ79960.1"/>
    </source>
</evidence>
<feature type="compositionally biased region" description="Basic and acidic residues" evidence="1">
    <location>
        <begin position="388"/>
        <end position="397"/>
    </location>
</feature>
<dbReference type="EMBL" id="LSBH01000004">
    <property type="protein sequence ID" value="OAQ79960.1"/>
    <property type="molecule type" value="Genomic_DNA"/>
</dbReference>
<reference evidence="2 3" key="1">
    <citation type="submission" date="2016-01" db="EMBL/GenBank/DDBJ databases">
        <title>Biosynthesis of antibiotic leucinostatins and their inhibition on Phytophthora in bio-control Purpureocillium lilacinum.</title>
        <authorList>
            <person name="Wang G."/>
            <person name="Liu Z."/>
            <person name="Lin R."/>
            <person name="Li E."/>
            <person name="Mao Z."/>
            <person name="Ling J."/>
            <person name="Yin W."/>
            <person name="Xie B."/>
        </authorList>
    </citation>
    <scope>NUCLEOTIDE SEQUENCE [LARGE SCALE GENOMIC DNA]</scope>
    <source>
        <strain evidence="2">PLBJ-1</strain>
    </source>
</reference>
<accession>A0A179GRI8</accession>
<feature type="region of interest" description="Disordered" evidence="1">
    <location>
        <begin position="376"/>
        <end position="405"/>
    </location>
</feature>
<dbReference type="AlphaFoldDB" id="A0A179GRI8"/>
<proteinExistence type="predicted"/>
<protein>
    <submittedName>
        <fullName evidence="2">Uncharacterized protein</fullName>
    </submittedName>
</protein>
<comment type="caution">
    <text evidence="2">The sequence shown here is derived from an EMBL/GenBank/DDBJ whole genome shotgun (WGS) entry which is preliminary data.</text>
</comment>
<gene>
    <name evidence="2" type="ORF">VFPBJ_05545</name>
</gene>